<dbReference type="PRINTS" id="PR01752">
    <property type="entry name" value="UREASE"/>
</dbReference>
<dbReference type="NCBIfam" id="TIGR01792">
    <property type="entry name" value="urease_alph"/>
    <property type="match status" value="1"/>
</dbReference>
<evidence type="ECO:0000256" key="10">
    <source>
        <dbReference type="PROSITE-ProRule" id="PRU00700"/>
    </source>
</evidence>
<dbReference type="AlphaFoldDB" id="A0A0E3BZS9"/>
<comment type="pathway">
    <text evidence="1 5">Nitrogen metabolism; urea degradation; CO(2) and NH(3) from urea (urease route): step 1/1.</text>
</comment>
<feature type="region of interest" description="Disordered" evidence="13">
    <location>
        <begin position="54"/>
        <end position="77"/>
    </location>
</feature>
<dbReference type="PANTHER" id="PTHR43440">
    <property type="entry name" value="UREASE"/>
    <property type="match status" value="1"/>
</dbReference>
<feature type="binding site" evidence="5 8">
    <location>
        <position position="373"/>
    </location>
    <ligand>
        <name>Ni(2+)</name>
        <dbReference type="ChEBI" id="CHEBI:49786"/>
        <label>1</label>
    </ligand>
</feature>
<dbReference type="PROSITE" id="PS01120">
    <property type="entry name" value="UREASE_1"/>
    <property type="match status" value="1"/>
</dbReference>
<comment type="subcellular location">
    <subcellularLocation>
        <location evidence="5 10">Cytoplasm</location>
    </subcellularLocation>
</comment>
<feature type="binding site" description="via carbamate group" evidence="5 8">
    <location>
        <position position="230"/>
    </location>
    <ligand>
        <name>Ni(2+)</name>
        <dbReference type="ChEBI" id="CHEBI:49786"/>
        <label>2</label>
    </ligand>
</feature>
<dbReference type="GO" id="GO:0009039">
    <property type="term" value="F:urease activity"/>
    <property type="evidence" value="ECO:0007669"/>
    <property type="project" value="UniProtKB-UniRule"/>
</dbReference>
<dbReference type="InterPro" id="IPR050112">
    <property type="entry name" value="Urease_alpha_subunit"/>
</dbReference>
<evidence type="ECO:0000256" key="1">
    <source>
        <dbReference type="ARBA" id="ARBA00004897"/>
    </source>
</evidence>
<comment type="catalytic activity">
    <reaction evidence="5 11">
        <text>urea + 2 H2O + H(+) = hydrogencarbonate + 2 NH4(+)</text>
        <dbReference type="Rhea" id="RHEA:20557"/>
        <dbReference type="ChEBI" id="CHEBI:15377"/>
        <dbReference type="ChEBI" id="CHEBI:15378"/>
        <dbReference type="ChEBI" id="CHEBI:16199"/>
        <dbReference type="ChEBI" id="CHEBI:17544"/>
        <dbReference type="ChEBI" id="CHEBI:28938"/>
        <dbReference type="EC" id="3.5.1.5"/>
    </reaction>
</comment>
<dbReference type="RefSeq" id="WP_034395947.1">
    <property type="nucleotide sequence ID" value="NZ_AWTM01000142.1"/>
</dbReference>
<dbReference type="InterPro" id="IPR005848">
    <property type="entry name" value="Urease_asu"/>
</dbReference>
<dbReference type="InterPro" id="IPR011612">
    <property type="entry name" value="Urease_alpha_N_dom"/>
</dbReference>
<evidence type="ECO:0000256" key="9">
    <source>
        <dbReference type="PIRSR" id="PIRSR611612-52"/>
    </source>
</evidence>
<dbReference type="GO" id="GO:0005737">
    <property type="term" value="C:cytoplasm"/>
    <property type="evidence" value="ECO:0007669"/>
    <property type="project" value="UniProtKB-SubCell"/>
</dbReference>
<evidence type="ECO:0000256" key="11">
    <source>
        <dbReference type="RuleBase" id="RU000510"/>
    </source>
</evidence>
<evidence type="ECO:0000256" key="12">
    <source>
        <dbReference type="RuleBase" id="RU004158"/>
    </source>
</evidence>
<keyword evidence="16" id="KW-1185">Reference proteome</keyword>
<evidence type="ECO:0000256" key="3">
    <source>
        <dbReference type="ARBA" id="ARBA00022723"/>
    </source>
</evidence>
<evidence type="ECO:0000256" key="5">
    <source>
        <dbReference type="HAMAP-Rule" id="MF_01953"/>
    </source>
</evidence>
<accession>A0A0E3BZS9</accession>
<comment type="PTM">
    <text evidence="7">Carbamylation allows a single lysine to coordinate two nickel ions.</text>
</comment>
<dbReference type="InterPro" id="IPR017950">
    <property type="entry name" value="Urease_AS"/>
</dbReference>
<reference evidence="15 16" key="1">
    <citation type="submission" date="2013-09" db="EMBL/GenBank/DDBJ databases">
        <title>High correlation between genotypes and phenotypes of environmental bacteria Comamonas testosteroni strains.</title>
        <authorList>
            <person name="Liu L."/>
            <person name="Zhu W."/>
            <person name="Xia X."/>
            <person name="Xu B."/>
            <person name="Luo M."/>
            <person name="Wang G."/>
        </authorList>
    </citation>
    <scope>NUCLEOTIDE SEQUENCE [LARGE SCALE GENOMIC DNA]</scope>
    <source>
        <strain evidence="15 16">DF2</strain>
    </source>
</reference>
<feature type="domain" description="Urease" evidence="14">
    <location>
        <begin position="142"/>
        <end position="580"/>
    </location>
</feature>
<evidence type="ECO:0000256" key="2">
    <source>
        <dbReference type="ARBA" id="ARBA00022596"/>
    </source>
</evidence>
<dbReference type="Pfam" id="PF00449">
    <property type="entry name" value="Urease_alpha"/>
    <property type="match status" value="1"/>
</dbReference>
<evidence type="ECO:0000313" key="16">
    <source>
        <dbReference type="Proteomes" id="UP000029549"/>
    </source>
</evidence>
<dbReference type="PROSITE" id="PS00145">
    <property type="entry name" value="UREASE_2"/>
    <property type="match status" value="1"/>
</dbReference>
<dbReference type="GO" id="GO:0016151">
    <property type="term" value="F:nickel cation binding"/>
    <property type="evidence" value="ECO:0007669"/>
    <property type="project" value="UniProtKB-UniRule"/>
</dbReference>
<evidence type="ECO:0000256" key="7">
    <source>
        <dbReference type="PIRSR" id="PIRSR611612-50"/>
    </source>
</evidence>
<feature type="binding site" evidence="5 8">
    <location>
        <position position="259"/>
    </location>
    <ligand>
        <name>Ni(2+)</name>
        <dbReference type="ChEBI" id="CHEBI:49786"/>
        <label>2</label>
    </ligand>
</feature>
<feature type="binding site" evidence="5 8">
    <location>
        <position position="149"/>
    </location>
    <ligand>
        <name>Ni(2+)</name>
        <dbReference type="ChEBI" id="CHEBI:49786"/>
        <label>1</label>
    </ligand>
</feature>
<protein>
    <recommendedName>
        <fullName evidence="5 6">Urease subunit alpha</fullName>
        <ecNumber evidence="5 6">3.5.1.5</ecNumber>
    </recommendedName>
    <alternativeName>
        <fullName evidence="5">Urea amidohydrolase subunit alpha</fullName>
    </alternativeName>
</protein>
<evidence type="ECO:0000256" key="8">
    <source>
        <dbReference type="PIRSR" id="PIRSR611612-51"/>
    </source>
</evidence>
<gene>
    <name evidence="5 15" type="primary">ureC</name>
    <name evidence="15" type="ORF">P608_02270</name>
</gene>
<dbReference type="SUPFAM" id="SSF51338">
    <property type="entry name" value="Composite domain of metallo-dependent hydrolases"/>
    <property type="match status" value="2"/>
</dbReference>
<dbReference type="SUPFAM" id="SSF51556">
    <property type="entry name" value="Metallo-dependent hydrolases"/>
    <property type="match status" value="1"/>
</dbReference>
<dbReference type="NCBIfam" id="NF009685">
    <property type="entry name" value="PRK13206.1"/>
    <property type="match status" value="1"/>
</dbReference>
<dbReference type="EMBL" id="AWTP01000002">
    <property type="protein sequence ID" value="KGH21569.1"/>
    <property type="molecule type" value="Genomic_DNA"/>
</dbReference>
<dbReference type="PANTHER" id="PTHR43440:SF1">
    <property type="entry name" value="UREASE"/>
    <property type="match status" value="1"/>
</dbReference>
<keyword evidence="3 5" id="KW-0479">Metal-binding</keyword>
<keyword evidence="5 10" id="KW-0963">Cytoplasm</keyword>
<dbReference type="Proteomes" id="UP000029549">
    <property type="component" value="Unassembled WGS sequence"/>
</dbReference>
<comment type="similarity">
    <text evidence="5 12">Belongs to the metallo-dependent hydrolases superfamily. Urease alpha subunit family.</text>
</comment>
<feature type="modified residue" description="N6-carboxylysine" evidence="5 7">
    <location>
        <position position="230"/>
    </location>
</feature>
<evidence type="ECO:0000256" key="4">
    <source>
        <dbReference type="ARBA" id="ARBA00022801"/>
    </source>
</evidence>
<feature type="binding site" description="via carbamate group" evidence="5 8">
    <location>
        <position position="230"/>
    </location>
    <ligand>
        <name>Ni(2+)</name>
        <dbReference type="ChEBI" id="CHEBI:49786"/>
        <label>1</label>
    </ligand>
</feature>
<feature type="binding site" evidence="5 8">
    <location>
        <position position="285"/>
    </location>
    <ligand>
        <name>Ni(2+)</name>
        <dbReference type="ChEBI" id="CHEBI:49786"/>
        <label>2</label>
    </ligand>
</feature>
<sequence>MATMDRRAYAETFGPTVGDRLRLADTELIVEVEKDYTLAAGGYGEEVKFGGGKTIRDGMAQSQRTRDGTGTGPSGGGSVDTVLTNALILDHWGIVKADIGLKDGRIVAIGKAGNPDTQPGVSIIIGPSTEIISCEGNIVTAGGIDTHIHFIAPQQIEEALTSGVTTMIGGGTGPATGTFATTCTPGPWHMERMLQAADAFPMNLGFLGKGNASLPGGLHEQINAGAIGLKLHEDWGSTPAAISNCLDVAEDTDTQVAIHTDTLNESGFVEDTVAAFKGRTIHTFHTEGAGGGHAPDILKVVGEANVLPSSTNPTRPYTINTLDEHVDMLMVCHHLDAGIAEDLAFAESRIRKETIAAEDILHDIGAISMFSSDSQAMGRVGEVILRTWQTAHKMKLQRGALNGDGARNDNFRIKRYIAKYTINPAIAHGISHEVGSIEVGKWADIVIWKPAFFGVKPFCILKGGSIAMAAMGDPNASIPTPQPVHYRPMFASFGGAVARTSLTFVSQAGLAAGIGQRFGLHKTLSAVRGIRNVKKQHMIHNDLAPHMEVDAQTYAVRANGDLLTCEPAVSLPMAQRYFLF</sequence>
<name>A0A0E3BZS9_9BURK</name>
<dbReference type="Gene3D" id="2.30.40.10">
    <property type="entry name" value="Urease, subunit C, domain 1"/>
    <property type="match status" value="1"/>
</dbReference>
<dbReference type="GO" id="GO:0043419">
    <property type="term" value="P:urea catabolic process"/>
    <property type="evidence" value="ECO:0007669"/>
    <property type="project" value="UniProtKB-UniRule"/>
</dbReference>
<dbReference type="Pfam" id="PF01979">
    <property type="entry name" value="Amidohydro_1"/>
    <property type="match status" value="1"/>
</dbReference>
<dbReference type="UniPathway" id="UPA00258">
    <property type="reaction ID" value="UER00370"/>
</dbReference>
<dbReference type="InterPro" id="IPR032466">
    <property type="entry name" value="Metal_Hydrolase"/>
</dbReference>
<evidence type="ECO:0000313" key="15">
    <source>
        <dbReference type="EMBL" id="KGH21569.1"/>
    </source>
</evidence>
<comment type="subunit">
    <text evidence="5">Heterotrimer of UreA (gamma), UreB (beta) and UreC (alpha) subunits. Three heterotrimers associate to form the active enzyme.</text>
</comment>
<comment type="PTM">
    <text evidence="5">Carboxylation allows a single lysine to coordinate two nickel ions.</text>
</comment>
<dbReference type="InterPro" id="IPR006680">
    <property type="entry name" value="Amidohydro-rel"/>
</dbReference>
<feature type="active site" description="Proton donor" evidence="5 9">
    <location>
        <position position="333"/>
    </location>
</feature>
<dbReference type="EC" id="3.5.1.5" evidence="5 6"/>
<dbReference type="HAMAP" id="MF_01953">
    <property type="entry name" value="Urease_alpha"/>
    <property type="match status" value="1"/>
</dbReference>
<evidence type="ECO:0000256" key="13">
    <source>
        <dbReference type="SAM" id="MobiDB-lite"/>
    </source>
</evidence>
<dbReference type="InterPro" id="IPR011059">
    <property type="entry name" value="Metal-dep_hydrolase_composite"/>
</dbReference>
<evidence type="ECO:0000256" key="6">
    <source>
        <dbReference type="NCBIfam" id="TIGR01792"/>
    </source>
</evidence>
<dbReference type="PROSITE" id="PS51368">
    <property type="entry name" value="UREASE_3"/>
    <property type="match status" value="1"/>
</dbReference>
<dbReference type="CDD" id="cd00375">
    <property type="entry name" value="Urease_alpha"/>
    <property type="match status" value="1"/>
</dbReference>
<feature type="binding site" evidence="5 8">
    <location>
        <position position="147"/>
    </location>
    <ligand>
        <name>Ni(2+)</name>
        <dbReference type="ChEBI" id="CHEBI:49786"/>
        <label>1</label>
    </ligand>
</feature>
<evidence type="ECO:0000259" key="14">
    <source>
        <dbReference type="PROSITE" id="PS51368"/>
    </source>
</evidence>
<comment type="cofactor">
    <cofactor evidence="5 8 11">
        <name>Ni cation</name>
        <dbReference type="ChEBI" id="CHEBI:25516"/>
    </cofactor>
    <text evidence="5 8 11">Binds 2 nickel ions per subunit.</text>
</comment>
<dbReference type="NCBIfam" id="NF009686">
    <property type="entry name" value="PRK13207.1"/>
    <property type="match status" value="1"/>
</dbReference>
<keyword evidence="4 5" id="KW-0378">Hydrolase</keyword>
<feature type="binding site" evidence="5 10">
    <location>
        <position position="232"/>
    </location>
    <ligand>
        <name>substrate</name>
    </ligand>
</feature>
<proteinExistence type="inferred from homology"/>
<keyword evidence="2 5" id="KW-0533">Nickel</keyword>
<dbReference type="InterPro" id="IPR029754">
    <property type="entry name" value="Urease_Ni-bd"/>
</dbReference>
<dbReference type="Gene3D" id="3.20.20.140">
    <property type="entry name" value="Metal-dependent hydrolases"/>
    <property type="match status" value="1"/>
</dbReference>
<organism evidence="15 16">
    <name type="scientific">Comamonas thiooxydans</name>
    <dbReference type="NCBI Taxonomy" id="363952"/>
    <lineage>
        <taxon>Bacteria</taxon>
        <taxon>Pseudomonadati</taxon>
        <taxon>Pseudomonadota</taxon>
        <taxon>Betaproteobacteria</taxon>
        <taxon>Burkholderiales</taxon>
        <taxon>Comamonadaceae</taxon>
        <taxon>Comamonas</taxon>
    </lineage>
</organism>
<dbReference type="InterPro" id="IPR017951">
    <property type="entry name" value="Urease_asu_c"/>
</dbReference>
<comment type="caution">
    <text evidence="15">The sequence shown here is derived from an EMBL/GenBank/DDBJ whole genome shotgun (WGS) entry which is preliminary data.</text>
</comment>